<dbReference type="AlphaFoldDB" id="A0A158IWC0"/>
<feature type="domain" description="Filamentous haemagglutinin FhaB/tRNA nuclease CdiA-like TPS" evidence="2">
    <location>
        <begin position="60"/>
        <end position="180"/>
    </location>
</feature>
<comment type="caution">
    <text evidence="3">The sequence shown here is derived from an EMBL/GenBank/DDBJ whole genome shotgun (WGS) entry which is preliminary data.</text>
</comment>
<dbReference type="InterPro" id="IPR011050">
    <property type="entry name" value="Pectin_lyase_fold/virulence"/>
</dbReference>
<dbReference type="OrthoDB" id="5666689at2"/>
<protein>
    <submittedName>
        <fullName evidence="3">Filamentous hemagglutinin outer membrane protein</fullName>
    </submittedName>
</protein>
<gene>
    <name evidence="3" type="ORF">AWB68_03067</name>
</gene>
<evidence type="ECO:0000259" key="2">
    <source>
        <dbReference type="SMART" id="SM00912"/>
    </source>
</evidence>
<dbReference type="EMBL" id="FCON02000029">
    <property type="protein sequence ID" value="SAL60351.1"/>
    <property type="molecule type" value="Genomic_DNA"/>
</dbReference>
<dbReference type="Pfam" id="PF05860">
    <property type="entry name" value="TPS"/>
    <property type="match status" value="1"/>
</dbReference>
<dbReference type="Gene3D" id="2.160.20.10">
    <property type="entry name" value="Single-stranded right-handed beta-helix, Pectin lyase-like"/>
    <property type="match status" value="1"/>
</dbReference>
<name>A0A158IWC0_9BURK</name>
<feature type="chain" id="PRO_5011112445" evidence="1">
    <location>
        <begin position="39"/>
        <end position="498"/>
    </location>
</feature>
<accession>A0A158IWC0</accession>
<dbReference type="SUPFAM" id="SSF51126">
    <property type="entry name" value="Pectin lyase-like"/>
    <property type="match status" value="1"/>
</dbReference>
<dbReference type="NCBIfam" id="TIGR01901">
    <property type="entry name" value="adhes_NPXG"/>
    <property type="match status" value="1"/>
</dbReference>
<proteinExistence type="predicted"/>
<keyword evidence="1" id="KW-0732">Signal</keyword>
<dbReference type="InterPro" id="IPR008638">
    <property type="entry name" value="FhaB/CdiA-like_TPS"/>
</dbReference>
<dbReference type="RefSeq" id="WP_160110019.1">
    <property type="nucleotide sequence ID" value="NZ_FCON02000029.1"/>
</dbReference>
<organism evidence="3 4">
    <name type="scientific">Caballeronia choica</name>
    <dbReference type="NCBI Taxonomy" id="326476"/>
    <lineage>
        <taxon>Bacteria</taxon>
        <taxon>Pseudomonadati</taxon>
        <taxon>Pseudomonadota</taxon>
        <taxon>Betaproteobacteria</taxon>
        <taxon>Burkholderiales</taxon>
        <taxon>Burkholderiaceae</taxon>
        <taxon>Caballeronia</taxon>
    </lineage>
</organism>
<dbReference type="SMART" id="SM00912">
    <property type="entry name" value="Haemagg_act"/>
    <property type="match status" value="1"/>
</dbReference>
<sequence>MTRQSKHCETARLPARHANLVTALLLSAVPAIALYASAADAQALSAAGGKANRPSIAITANGTPVVNIVAPNAAGLSHNKFTDYNVGAAGLVLNNSRTAVQTQLGGVIAGNSQLGAKPAKVILNEVIGANPTMLNGTTEIAGKSAHLIVANPNGITVNGGGFINAPRTTLTTGKATFDSLGNITNIDTTRGRIEIQGKGLDATRIDQLDLIARSIVVNAALHADGAKVVGVGGVTRHSLASGATQSAVEAGLTAEGSAPRTVAIDVSKLGSMYANSIRLVGSRDGVGVNDNNGAGTPVSARSMPEWGIDSGRINVNGLIQAGSGGASFSTGSLTVIGKTGTVSSARGLSVSGGTRNEGNILARTLSVENLDNSTGTLKTTGKMSVSGSTENTLGRIDVGSASFVGAVSNDRGVIHSAGKLNAAGLVNNILGEISAQSIAIDGRLYNEHGGLLRSGSTIKVNGYTSNNDGTIEYVSSAKFANPVDGVVTKLKPGNVSMR</sequence>
<dbReference type="Proteomes" id="UP000054770">
    <property type="component" value="Unassembled WGS sequence"/>
</dbReference>
<keyword evidence="4" id="KW-1185">Reference proteome</keyword>
<reference evidence="3" key="1">
    <citation type="submission" date="2016-01" db="EMBL/GenBank/DDBJ databases">
        <authorList>
            <person name="Peeters C."/>
        </authorList>
    </citation>
    <scope>NUCLEOTIDE SEQUENCE [LARGE SCALE GENOMIC DNA]</scope>
    <source>
        <strain evidence="3">LMG 22940</strain>
    </source>
</reference>
<feature type="signal peptide" evidence="1">
    <location>
        <begin position="1"/>
        <end position="38"/>
    </location>
</feature>
<evidence type="ECO:0000313" key="3">
    <source>
        <dbReference type="EMBL" id="SAL60351.1"/>
    </source>
</evidence>
<evidence type="ECO:0000313" key="4">
    <source>
        <dbReference type="Proteomes" id="UP000054770"/>
    </source>
</evidence>
<dbReference type="InterPro" id="IPR012334">
    <property type="entry name" value="Pectin_lyas_fold"/>
</dbReference>
<evidence type="ECO:0000256" key="1">
    <source>
        <dbReference type="SAM" id="SignalP"/>
    </source>
</evidence>